<reference evidence="3" key="1">
    <citation type="submission" date="2017-01" db="EMBL/GenBank/DDBJ databases">
        <authorList>
            <person name="Varghese N."/>
            <person name="Submissions S."/>
        </authorList>
    </citation>
    <scope>NUCLEOTIDE SEQUENCE [LARGE SCALE GENOMIC DNA]</scope>
    <source>
        <strain evidence="3">type strain: HArc-</strain>
    </source>
</reference>
<protein>
    <recommendedName>
        <fullName evidence="1">DUF7260 domain-containing protein</fullName>
    </recommendedName>
</protein>
<sequence length="266" mass="29893">MPVETHIDSALSRVERERTHVDEERQAYERFHSGVASLSPKPATAASVNPSTAGGCFSVSGGSQSESTTTDSRRIRELFAETVHKYSVADLDAKESLLETIQEELGDPIAFVLAPGTDAEVTTQIQSAICATTQQRRRELDAMGSALDRERESLQAAANDCQTITEWVVDHNQTSLLELGFPELRRCHEQLSTHRDRCEKRLLARQETIQATTSRDAQLSLKHRLLVRYLYQEFPVSYPILSTLTRLESVLADCQRTVRDHLTRRV</sequence>
<organism evidence="2 3">
    <name type="scientific">Natronorubrum thiooxidans</name>
    <dbReference type="NCBI Taxonomy" id="308853"/>
    <lineage>
        <taxon>Archaea</taxon>
        <taxon>Methanobacteriati</taxon>
        <taxon>Methanobacteriota</taxon>
        <taxon>Stenosarchaea group</taxon>
        <taxon>Halobacteria</taxon>
        <taxon>Halobacteriales</taxon>
        <taxon>Natrialbaceae</taxon>
        <taxon>Natronorubrum</taxon>
    </lineage>
</organism>
<evidence type="ECO:0000259" key="1">
    <source>
        <dbReference type="Pfam" id="PF23921"/>
    </source>
</evidence>
<evidence type="ECO:0000313" key="2">
    <source>
        <dbReference type="EMBL" id="SIS14014.1"/>
    </source>
</evidence>
<keyword evidence="3" id="KW-1185">Reference proteome</keyword>
<dbReference type="Proteomes" id="UP000185936">
    <property type="component" value="Unassembled WGS sequence"/>
</dbReference>
<evidence type="ECO:0000313" key="3">
    <source>
        <dbReference type="Proteomes" id="UP000185936"/>
    </source>
</evidence>
<proteinExistence type="predicted"/>
<dbReference type="OrthoDB" id="213880at2157"/>
<dbReference type="STRING" id="308853.SAMN05421752_113120"/>
<dbReference type="EMBL" id="FTNR01000013">
    <property type="protein sequence ID" value="SIS14014.1"/>
    <property type="molecule type" value="Genomic_DNA"/>
</dbReference>
<dbReference type="RefSeq" id="WP_076610273.1">
    <property type="nucleotide sequence ID" value="NZ_FTNR01000013.1"/>
</dbReference>
<dbReference type="InterPro" id="IPR055684">
    <property type="entry name" value="DUF7260"/>
</dbReference>
<name>A0A1N7GN51_9EURY</name>
<accession>A0A1N7GN51</accession>
<feature type="domain" description="DUF7260" evidence="1">
    <location>
        <begin position="5"/>
        <end position="255"/>
    </location>
</feature>
<gene>
    <name evidence="2" type="ORF">SAMN05421752_113120</name>
</gene>
<dbReference type="Pfam" id="PF23921">
    <property type="entry name" value="DUF7260"/>
    <property type="match status" value="1"/>
</dbReference>
<dbReference type="AlphaFoldDB" id="A0A1N7GN51"/>